<comment type="caution">
    <text evidence="2">The sequence shown here is derived from an EMBL/GenBank/DDBJ whole genome shotgun (WGS) entry which is preliminary data.</text>
</comment>
<evidence type="ECO:0000256" key="1">
    <source>
        <dbReference type="SAM" id="SignalP"/>
    </source>
</evidence>
<accession>A0A1B7XG73</accession>
<dbReference type="AlphaFoldDB" id="A0A1B7XG73"/>
<evidence type="ECO:0000313" key="2">
    <source>
        <dbReference type="EMBL" id="OBQ54510.1"/>
    </source>
</evidence>
<name>A0A1B7XG73_9BACT</name>
<dbReference type="OrthoDB" id="5465118at2"/>
<feature type="chain" id="PRO_5008600621" evidence="1">
    <location>
        <begin position="20"/>
        <end position="128"/>
    </location>
</feature>
<dbReference type="RefSeq" id="WP_157471194.1">
    <property type="nucleotide sequence ID" value="NZ_JXMS01000007.1"/>
</dbReference>
<gene>
    <name evidence="2" type="ORF">SP90_05505</name>
</gene>
<keyword evidence="1" id="KW-0732">Signal</keyword>
<proteinExistence type="predicted"/>
<dbReference type="EMBL" id="JXMS01000007">
    <property type="protein sequence ID" value="OBQ54510.1"/>
    <property type="molecule type" value="Genomic_DNA"/>
</dbReference>
<dbReference type="PATRIC" id="fig|1560234.3.peg.3074"/>
<organism evidence="2 3">
    <name type="scientific">Halodesulfovibrio spirochaetisodalis</name>
    <dbReference type="NCBI Taxonomy" id="1560234"/>
    <lineage>
        <taxon>Bacteria</taxon>
        <taxon>Pseudomonadati</taxon>
        <taxon>Thermodesulfobacteriota</taxon>
        <taxon>Desulfovibrionia</taxon>
        <taxon>Desulfovibrionales</taxon>
        <taxon>Desulfovibrionaceae</taxon>
        <taxon>Halodesulfovibrio</taxon>
    </lineage>
</organism>
<dbReference type="Proteomes" id="UP000091979">
    <property type="component" value="Unassembled WGS sequence"/>
</dbReference>
<protein>
    <submittedName>
        <fullName evidence="2">Uncharacterized protein</fullName>
    </submittedName>
</protein>
<keyword evidence="3" id="KW-1185">Reference proteome</keyword>
<feature type="signal peptide" evidence="1">
    <location>
        <begin position="1"/>
        <end position="19"/>
    </location>
</feature>
<reference evidence="2 3" key="1">
    <citation type="submission" date="2015-01" db="EMBL/GenBank/DDBJ databases">
        <title>Desulfovibrio sp. JC271 draft genome sequence.</title>
        <authorList>
            <person name="Shivani Y."/>
            <person name="Subhash Y."/>
            <person name="Sasikala C."/>
            <person name="Ramana C.V."/>
        </authorList>
    </citation>
    <scope>NUCLEOTIDE SEQUENCE [LARGE SCALE GENOMIC DNA]</scope>
    <source>
        <strain evidence="2 3">JC271</strain>
    </source>
</reference>
<evidence type="ECO:0000313" key="3">
    <source>
        <dbReference type="Proteomes" id="UP000091979"/>
    </source>
</evidence>
<sequence length="128" mass="14434">MRALVLALGLMLIAQVAVAAPEGMKEAPLTGNYKNKIQCGYLALEMRKNEIAKQYFTEGEKIFKEQNPKATEMDLAKVFSYERGFLHGYLAGQMRGMSSMEDVNNVFSHAYDNMCKNSSDKPQLKEKE</sequence>